<evidence type="ECO:0000259" key="3">
    <source>
        <dbReference type="PROSITE" id="PS51864"/>
    </source>
</evidence>
<name>A0A918JT51_9FLAO</name>
<dbReference type="PANTHER" id="PTHR10127">
    <property type="entry name" value="DISCOIDIN, CUB, EGF, LAMININ , AND ZINC METALLOPROTEASE DOMAIN CONTAINING"/>
    <property type="match status" value="1"/>
</dbReference>
<dbReference type="InterPro" id="IPR034035">
    <property type="entry name" value="Astacin-like_dom"/>
</dbReference>
<feature type="active site" evidence="1">
    <location>
        <position position="207"/>
    </location>
</feature>
<keyword evidence="1" id="KW-0378">Hydrolase</keyword>
<evidence type="ECO:0000313" key="5">
    <source>
        <dbReference type="Proteomes" id="UP000601108"/>
    </source>
</evidence>
<feature type="domain" description="Peptidase M12A" evidence="3">
    <location>
        <begin position="119"/>
        <end position="317"/>
    </location>
</feature>
<proteinExistence type="predicted"/>
<dbReference type="Pfam" id="PF01400">
    <property type="entry name" value="Astacin"/>
    <property type="match status" value="1"/>
</dbReference>
<dbReference type="GO" id="GO:0008270">
    <property type="term" value="F:zinc ion binding"/>
    <property type="evidence" value="ECO:0007669"/>
    <property type="project" value="UniProtKB-UniRule"/>
</dbReference>
<dbReference type="GO" id="GO:0006508">
    <property type="term" value="P:proteolysis"/>
    <property type="evidence" value="ECO:0007669"/>
    <property type="project" value="UniProtKB-KW"/>
</dbReference>
<dbReference type="PRINTS" id="PR00480">
    <property type="entry name" value="ASTACIN"/>
</dbReference>
<dbReference type="EMBL" id="BMWS01000005">
    <property type="protein sequence ID" value="GGX10244.1"/>
    <property type="molecule type" value="Genomic_DNA"/>
</dbReference>
<evidence type="ECO:0000256" key="1">
    <source>
        <dbReference type="PROSITE-ProRule" id="PRU01211"/>
    </source>
</evidence>
<feature type="compositionally biased region" description="Polar residues" evidence="2">
    <location>
        <begin position="356"/>
        <end position="365"/>
    </location>
</feature>
<accession>A0A918JT51</accession>
<dbReference type="SUPFAM" id="SSF55486">
    <property type="entry name" value="Metalloproteases ('zincins'), catalytic domain"/>
    <property type="match status" value="1"/>
</dbReference>
<keyword evidence="5" id="KW-1185">Reference proteome</keyword>
<sequence>MTFRAIKISDMQLITYTNSNILIMKTIFKSTLLGALAFATCTTFISCEKEQLDNSQEQLDDQVIVEKNSIELAYPETKGKQVTIQLYGESVEAEKIGDEYIVGGDMIFTENDLKTIGAKSVGRTGRRWPNNTVYYDIQSSLPNQARVTNAIAHWEANTNLRFVRRTNQSAYVYFQVGSGCSSAVGRSGGRQTINLAAGCSTGSTIHEIGHAVGLWHEQSRADRDQYITINFNNIQANRSYNFQTYGQQGQDGNEYTNSLDFNSIMLYGSYAFSKNNQPTIVKKNGSTYNAQRNGLSSGDIAGLKIMYPGGGTNDICDGVSPYSSSQSYQVGDRVTYQGYLFERTSTNWKQIGKCGSSSKSFSNQDVPDLNDVASN</sequence>
<feature type="binding site" evidence="1">
    <location>
        <position position="216"/>
    </location>
    <ligand>
        <name>Zn(2+)</name>
        <dbReference type="ChEBI" id="CHEBI:29105"/>
        <note>catalytic</note>
    </ligand>
</feature>
<dbReference type="CDD" id="cd04280">
    <property type="entry name" value="ZnMc_astacin_like"/>
    <property type="match status" value="1"/>
</dbReference>
<evidence type="ECO:0000256" key="2">
    <source>
        <dbReference type="SAM" id="MobiDB-lite"/>
    </source>
</evidence>
<keyword evidence="1" id="KW-0482">Metalloprotease</keyword>
<dbReference type="Proteomes" id="UP000601108">
    <property type="component" value="Unassembled WGS sequence"/>
</dbReference>
<organism evidence="4 5">
    <name type="scientific">Aquimarina muelleri</name>
    <dbReference type="NCBI Taxonomy" id="279356"/>
    <lineage>
        <taxon>Bacteria</taxon>
        <taxon>Pseudomonadati</taxon>
        <taxon>Bacteroidota</taxon>
        <taxon>Flavobacteriia</taxon>
        <taxon>Flavobacteriales</taxon>
        <taxon>Flavobacteriaceae</taxon>
        <taxon>Aquimarina</taxon>
    </lineage>
</organism>
<protein>
    <recommendedName>
        <fullName evidence="3">Peptidase M12A domain-containing protein</fullName>
    </recommendedName>
</protein>
<dbReference type="GO" id="GO:0004222">
    <property type="term" value="F:metalloendopeptidase activity"/>
    <property type="evidence" value="ECO:0007669"/>
    <property type="project" value="UniProtKB-UniRule"/>
</dbReference>
<dbReference type="Gene3D" id="3.40.390.10">
    <property type="entry name" value="Collagenase (Catalytic Domain)"/>
    <property type="match status" value="1"/>
</dbReference>
<dbReference type="Gene3D" id="2.10.10.20">
    <property type="entry name" value="Carbohydrate-binding module superfamily 5/12"/>
    <property type="match status" value="1"/>
</dbReference>
<dbReference type="AlphaFoldDB" id="A0A918JT51"/>
<feature type="binding site" evidence="1">
    <location>
        <position position="210"/>
    </location>
    <ligand>
        <name>Zn(2+)</name>
        <dbReference type="ChEBI" id="CHEBI:29105"/>
        <note>catalytic</note>
    </ligand>
</feature>
<evidence type="ECO:0000313" key="4">
    <source>
        <dbReference type="EMBL" id="GGX10244.1"/>
    </source>
</evidence>
<comment type="caution">
    <text evidence="4">The sequence shown here is derived from an EMBL/GenBank/DDBJ whole genome shotgun (WGS) entry which is preliminary data.</text>
</comment>
<keyword evidence="1" id="KW-0645">Protease</keyword>
<dbReference type="InterPro" id="IPR006026">
    <property type="entry name" value="Peptidase_Metallo"/>
</dbReference>
<dbReference type="PANTHER" id="PTHR10127:SF850">
    <property type="entry name" value="METALLOENDOPEPTIDASE"/>
    <property type="match status" value="1"/>
</dbReference>
<dbReference type="PROSITE" id="PS51864">
    <property type="entry name" value="ASTACIN"/>
    <property type="match status" value="1"/>
</dbReference>
<dbReference type="InterPro" id="IPR024079">
    <property type="entry name" value="MetalloPept_cat_dom_sf"/>
</dbReference>
<keyword evidence="1" id="KW-0479">Metal-binding</keyword>
<comment type="cofactor">
    <cofactor evidence="1">
        <name>Zn(2+)</name>
        <dbReference type="ChEBI" id="CHEBI:29105"/>
    </cofactor>
    <text evidence="1">Binds 1 zinc ion per subunit.</text>
</comment>
<keyword evidence="1" id="KW-0862">Zinc</keyword>
<dbReference type="SMART" id="SM00235">
    <property type="entry name" value="ZnMc"/>
    <property type="match status" value="1"/>
</dbReference>
<feature type="binding site" evidence="1">
    <location>
        <position position="206"/>
    </location>
    <ligand>
        <name>Zn(2+)</name>
        <dbReference type="ChEBI" id="CHEBI:29105"/>
        <note>catalytic</note>
    </ligand>
</feature>
<feature type="region of interest" description="Disordered" evidence="2">
    <location>
        <begin position="356"/>
        <end position="375"/>
    </location>
</feature>
<comment type="caution">
    <text evidence="1">Lacks conserved residue(s) required for the propagation of feature annotation.</text>
</comment>
<gene>
    <name evidence="4" type="ORF">GCM10007384_09960</name>
</gene>
<reference evidence="4 5" key="1">
    <citation type="journal article" date="2014" name="Int. J. Syst. Evol. Microbiol.">
        <title>Complete genome sequence of Corynebacterium casei LMG S-19264T (=DSM 44701T), isolated from a smear-ripened cheese.</title>
        <authorList>
            <consortium name="US DOE Joint Genome Institute (JGI-PGF)"/>
            <person name="Walter F."/>
            <person name="Albersmeier A."/>
            <person name="Kalinowski J."/>
            <person name="Ruckert C."/>
        </authorList>
    </citation>
    <scope>NUCLEOTIDE SEQUENCE [LARGE SCALE GENOMIC DNA]</scope>
    <source>
        <strain evidence="4 5">KCTC 12285</strain>
    </source>
</reference>
<dbReference type="InterPro" id="IPR001506">
    <property type="entry name" value="Peptidase_M12A"/>
</dbReference>